<reference evidence="2 3" key="1">
    <citation type="submission" date="2015-07" db="EMBL/GenBank/DDBJ databases">
        <title>Genome analysis of myxobacterium Chondromyces crocatus Cm c5 reveals a high potential for natural compound synthesis and the genetic basis for the loss of fruiting body formation.</title>
        <authorList>
            <person name="Zaburannyi N."/>
            <person name="Bunk B."/>
            <person name="Maier J."/>
            <person name="Overmann J."/>
            <person name="Mueller R."/>
        </authorList>
    </citation>
    <scope>NUCLEOTIDE SEQUENCE [LARGE SCALE GENOMIC DNA]</scope>
    <source>
        <strain evidence="2 3">Cm c5</strain>
    </source>
</reference>
<sequence>MPQNALLQQAALVNLANAVDAATAYEEHLADAQAIETPQPYRWSIDLVLANIQVAKKFVIRRRARILEQFPLINIAHFDTLGRLALGVKFAALQAEGYGPSESDIKQVLGAARVLRRSLLSAVAAMTHAGLLPREIHAKIARGRGARDAAEDCVALAQVFRQAGTTLDGKHPVTAVEVEQAALAGSWLLEHLRPAAAKPMKPPRPEAVRIRDQMATLLANRYAKLQAMAHFLEGDGWEELVPPLMSRVAPRSRTEPAKKAEGSAQAEGFATAGVAAKAEGSARAGGTTSEATARAERPTSEAAMGPWRSTSLVLPSSEAPPSRPAVVPEQASSPA</sequence>
<dbReference type="EMBL" id="CP012159">
    <property type="protein sequence ID" value="AKT40190.1"/>
    <property type="molecule type" value="Genomic_DNA"/>
</dbReference>
<dbReference type="RefSeq" id="WP_050432159.1">
    <property type="nucleotide sequence ID" value="NZ_CP012159.1"/>
</dbReference>
<dbReference type="OrthoDB" id="5503953at2"/>
<dbReference type="AlphaFoldDB" id="A0A0K1EH54"/>
<dbReference type="KEGG" id="ccro:CMC5_043430"/>
<accession>A0A0K1EH54</accession>
<keyword evidence="3" id="KW-1185">Reference proteome</keyword>
<gene>
    <name evidence="2" type="ORF">CMC5_043430</name>
</gene>
<dbReference type="Proteomes" id="UP000067626">
    <property type="component" value="Chromosome"/>
</dbReference>
<protein>
    <submittedName>
        <fullName evidence="2">Uncharacterized protein</fullName>
    </submittedName>
</protein>
<evidence type="ECO:0000313" key="3">
    <source>
        <dbReference type="Proteomes" id="UP000067626"/>
    </source>
</evidence>
<name>A0A0K1EH54_CHOCO</name>
<evidence type="ECO:0000256" key="1">
    <source>
        <dbReference type="SAM" id="MobiDB-lite"/>
    </source>
</evidence>
<feature type="region of interest" description="Disordered" evidence="1">
    <location>
        <begin position="275"/>
        <end position="335"/>
    </location>
</feature>
<organism evidence="2 3">
    <name type="scientific">Chondromyces crocatus</name>
    <dbReference type="NCBI Taxonomy" id="52"/>
    <lineage>
        <taxon>Bacteria</taxon>
        <taxon>Pseudomonadati</taxon>
        <taxon>Myxococcota</taxon>
        <taxon>Polyangia</taxon>
        <taxon>Polyangiales</taxon>
        <taxon>Polyangiaceae</taxon>
        <taxon>Chondromyces</taxon>
    </lineage>
</organism>
<evidence type="ECO:0000313" key="2">
    <source>
        <dbReference type="EMBL" id="AKT40190.1"/>
    </source>
</evidence>
<proteinExistence type="predicted"/>